<evidence type="ECO:0000256" key="1">
    <source>
        <dbReference type="SAM" id="MobiDB-lite"/>
    </source>
</evidence>
<evidence type="ECO:0000313" key="2">
    <source>
        <dbReference type="EMBL" id="CCH50997.1"/>
    </source>
</evidence>
<sequence length="148" mass="16671">MGDLLRSSRVSSQKQNHEGVVGAQSGQYRATIESSTGCGGGPGKRSGIEKQKALEKAAKLQEKTDMFYATQNRMLPTAYRLFTEVISKGSQAGLQRFYSNLWIWGRWFYQVFILTSNRSSITGAYPYRATRMGVEVKRMRDTNSKVIQ</sequence>
<organism evidence="2">
    <name type="scientific">Malus x robusta</name>
    <dbReference type="NCBI Taxonomy" id="1184610"/>
    <lineage>
        <taxon>Eukaryota</taxon>
        <taxon>Viridiplantae</taxon>
        <taxon>Streptophyta</taxon>
        <taxon>Embryophyta</taxon>
        <taxon>Tracheophyta</taxon>
        <taxon>Spermatophyta</taxon>
        <taxon>Magnoliopsida</taxon>
        <taxon>eudicotyledons</taxon>
        <taxon>Gunneridae</taxon>
        <taxon>Pentapetalae</taxon>
        <taxon>rosids</taxon>
        <taxon>fabids</taxon>
        <taxon>Rosales</taxon>
        <taxon>Rosaceae</taxon>
        <taxon>Amygdaloideae</taxon>
        <taxon>Maleae</taxon>
        <taxon>Malus</taxon>
    </lineage>
</organism>
<proteinExistence type="predicted"/>
<name>I7IG79_9ROSA</name>
<dbReference type="AlphaFoldDB" id="I7IG79"/>
<accession>I7IG79</accession>
<dbReference type="EMBL" id="HE805492">
    <property type="protein sequence ID" value="CCH50997.1"/>
    <property type="molecule type" value="Genomic_DNA"/>
</dbReference>
<feature type="region of interest" description="Disordered" evidence="1">
    <location>
        <begin position="1"/>
        <end position="22"/>
    </location>
</feature>
<reference evidence="2" key="1">
    <citation type="journal article" date="2012" name="Tree Genet. Genomes">
        <title>A Candidate Gene for Fire Blight Resistance in Malus . robusta 5 is Coding for a CC-NBS-LRR.</title>
        <authorList>
            <person name="Fahrentrapp J."/>
            <person name="Broggini G.A.L."/>
            <person name="Kellerhals M."/>
            <person name="Peil A."/>
            <person name="Richter K."/>
            <person name="Zini E."/>
            <person name="Gessler C."/>
        </authorList>
    </citation>
    <scope>NUCLEOTIDE SEQUENCE</scope>
</reference>
<gene>
    <name evidence="2" type="primary">T3.4</name>
</gene>
<protein>
    <submittedName>
        <fullName evidence="2">T3.4 protein</fullName>
    </submittedName>
</protein>